<dbReference type="AlphaFoldDB" id="M3GXA0"/>
<feature type="transmembrane region" description="Helical" evidence="1">
    <location>
        <begin position="60"/>
        <end position="80"/>
    </location>
</feature>
<dbReference type="EMBL" id="AOTD01000216">
    <property type="protein sequence ID" value="EMG30035.1"/>
    <property type="molecule type" value="Genomic_DNA"/>
</dbReference>
<evidence type="ECO:0000313" key="3">
    <source>
        <dbReference type="EMBL" id="EMG30035.1"/>
    </source>
</evidence>
<dbReference type="SUPFAM" id="SSF52799">
    <property type="entry name" value="(Phosphotyrosine protein) phosphatases II"/>
    <property type="match status" value="1"/>
</dbReference>
<evidence type="ECO:0000313" key="4">
    <source>
        <dbReference type="Proteomes" id="UP000011782"/>
    </source>
</evidence>
<dbReference type="PANTHER" id="PTHR47216:SF4">
    <property type="entry name" value="OS01G0859400 PROTEIN"/>
    <property type="match status" value="1"/>
</dbReference>
<dbReference type="PATRIC" id="fig|1073353.3.peg.1853"/>
<dbReference type="InterPro" id="IPR029021">
    <property type="entry name" value="Prot-tyrosine_phosphatase-like"/>
</dbReference>
<feature type="domain" description="Tyrosine specific protein phosphatases" evidence="2">
    <location>
        <begin position="444"/>
        <end position="503"/>
    </location>
</feature>
<dbReference type="CDD" id="cd03386">
    <property type="entry name" value="PAP2_Aur1_like"/>
    <property type="match status" value="1"/>
</dbReference>
<gene>
    <name evidence="3" type="ORF">H740_08631</name>
</gene>
<keyword evidence="1" id="KW-0472">Membrane</keyword>
<dbReference type="STRING" id="1073353.H740_08631"/>
<dbReference type="Pfam" id="PF00782">
    <property type="entry name" value="DSPc"/>
    <property type="match status" value="1"/>
</dbReference>
<dbReference type="Proteomes" id="UP000011782">
    <property type="component" value="Unassembled WGS sequence"/>
</dbReference>
<dbReference type="PROSITE" id="PS50056">
    <property type="entry name" value="TYR_PHOSPHATASE_2"/>
    <property type="match status" value="1"/>
</dbReference>
<dbReference type="InterPro" id="IPR000387">
    <property type="entry name" value="Tyr_Pase_dom"/>
</dbReference>
<proteinExistence type="predicted"/>
<dbReference type="InterPro" id="IPR020422">
    <property type="entry name" value="TYR_PHOSPHATASE_DUAL_dom"/>
</dbReference>
<dbReference type="Gene3D" id="3.90.190.10">
    <property type="entry name" value="Protein tyrosine phosphatase superfamily"/>
    <property type="match status" value="1"/>
</dbReference>
<reference evidence="3 4" key="1">
    <citation type="submission" date="2013-02" db="EMBL/GenBank/DDBJ databases">
        <title>Co-occurrence of anaerobic bacteria in colorectal carcinomas.</title>
        <authorList>
            <person name="Holt R.A."/>
            <person name="Warren R.L."/>
            <person name="Allen-Vercoe E."/>
            <person name="Pleasance S."/>
            <person name="Freeman D.J."/>
            <person name="Watson P."/>
            <person name="Moore R."/>
            <person name="Cochrane K."/>
        </authorList>
    </citation>
    <scope>NUCLEOTIDE SEQUENCE [LARGE SCALE GENOMIC DNA]</scope>
    <source>
        <strain evidence="3 4">CC57C</strain>
    </source>
</reference>
<evidence type="ECO:0000256" key="1">
    <source>
        <dbReference type="SAM" id="Phobius"/>
    </source>
</evidence>
<feature type="transmembrane region" description="Helical" evidence="1">
    <location>
        <begin position="162"/>
        <end position="180"/>
    </location>
</feature>
<comment type="caution">
    <text evidence="3">The sequence shown here is derived from an EMBL/GenBank/DDBJ whole genome shotgun (WGS) entry which is preliminary data.</text>
</comment>
<feature type="transmembrane region" description="Helical" evidence="1">
    <location>
        <begin position="224"/>
        <end position="246"/>
    </location>
</feature>
<name>M3GXA0_9BACT</name>
<protein>
    <submittedName>
        <fullName evidence="3">Dual specificity phosphatase catalytic subunit</fullName>
    </submittedName>
</protein>
<feature type="transmembrane region" description="Helical" evidence="1">
    <location>
        <begin position="130"/>
        <end position="155"/>
    </location>
</feature>
<accession>M3GXA0</accession>
<feature type="transmembrane region" description="Helical" evidence="1">
    <location>
        <begin position="186"/>
        <end position="203"/>
    </location>
</feature>
<keyword evidence="1" id="KW-0812">Transmembrane</keyword>
<dbReference type="PANTHER" id="PTHR47216">
    <property type="match status" value="1"/>
</dbReference>
<organism evidence="3 4">
    <name type="scientific">Campylobacter showae CC57C</name>
    <dbReference type="NCBI Taxonomy" id="1073353"/>
    <lineage>
        <taxon>Bacteria</taxon>
        <taxon>Pseudomonadati</taxon>
        <taxon>Campylobacterota</taxon>
        <taxon>Epsilonproteobacteria</taxon>
        <taxon>Campylobacterales</taxon>
        <taxon>Campylobacteraceae</taxon>
        <taxon>Campylobacter</taxon>
    </lineage>
</organism>
<dbReference type="InterPro" id="IPR000340">
    <property type="entry name" value="Dual-sp_phosphatase_cat-dom"/>
</dbReference>
<feature type="transmembrane region" description="Helical" evidence="1">
    <location>
        <begin position="87"/>
        <end position="110"/>
    </location>
</feature>
<dbReference type="SMART" id="SM00195">
    <property type="entry name" value="DSPc"/>
    <property type="match status" value="1"/>
</dbReference>
<evidence type="ECO:0000259" key="2">
    <source>
        <dbReference type="PROSITE" id="PS50056"/>
    </source>
</evidence>
<sequence>MIELAKKAKMETKSFLSQLAALVVVAAIFYASYGATNALASARANVPEIYFAWERAVPFWAWSIVPYWSLNLLYALGFFLCRDAGELARYVTQLLAAQIIATLFFIAFPLQMSWEKPAVSGFSGFLFSSLAAFDLPFNQAPSLHIILCVVVGAFYLRKARAVWLKAALVAWFVLIGFSVLTTYQHHFIDIPTGLAAGCFVLLVRPMDGEPLSFAMSADAARYKWAALYLGLAFLTLFAAILGAQIWSSWALWLSWASLSFALVACGYAFLGVGVFAKNGQGRHAAVSKALLFPYLCVARLNALFWLRRRRLSDEILPGLYLGSVKQAGKFYAVLDCAAEFERPNGAQIYASLPMLDMITPGADELRRGADELERLVKMAFSSGANLPQRAAELGLNFSAEVGYAHGRDLKFDEQAGSRVNLQTPGAANKLEITEARQTPAGSNERVAEQNSKRVLVCCALGYGRSASVLLAWMVIFRDFGFDDALNLLKSRREKIAVSSSLRERIARLVAEVHEFENGLKIG</sequence>
<feature type="transmembrane region" description="Helical" evidence="1">
    <location>
        <begin position="252"/>
        <end position="276"/>
    </location>
</feature>
<keyword evidence="1" id="KW-1133">Transmembrane helix</keyword>